<keyword evidence="6" id="KW-0539">Nucleus</keyword>
<evidence type="ECO:0000256" key="2">
    <source>
        <dbReference type="ARBA" id="ARBA00004604"/>
    </source>
</evidence>
<dbReference type="PANTHER" id="PTHR13028:SF0">
    <property type="entry name" value="RRNA-PROCESSING PROTEIN EBP2-RELATED"/>
    <property type="match status" value="1"/>
</dbReference>
<dbReference type="EMBL" id="GGMS01015242">
    <property type="protein sequence ID" value="MBY84445.1"/>
    <property type="molecule type" value="Transcribed_RNA"/>
</dbReference>
<proteinExistence type="inferred from homology"/>
<feature type="compositionally biased region" description="Basic residues" evidence="7">
    <location>
        <begin position="231"/>
        <end position="242"/>
    </location>
</feature>
<feature type="compositionally biased region" description="Basic and acidic residues" evidence="7">
    <location>
        <begin position="208"/>
        <end position="230"/>
    </location>
</feature>
<dbReference type="GO" id="GO:0030687">
    <property type="term" value="C:preribosome, large subunit precursor"/>
    <property type="evidence" value="ECO:0007669"/>
    <property type="project" value="TreeGrafter"/>
</dbReference>
<name>A0A2S2R3A7_9HEMI</name>
<dbReference type="GO" id="GO:0034399">
    <property type="term" value="C:nuclear periphery"/>
    <property type="evidence" value="ECO:0007669"/>
    <property type="project" value="TreeGrafter"/>
</dbReference>
<dbReference type="AlphaFoldDB" id="A0A2S2R3A7"/>
<dbReference type="RefSeq" id="XP_025424957.1">
    <property type="nucleotide sequence ID" value="XM_025569172.1"/>
</dbReference>
<dbReference type="GO" id="GO:0005730">
    <property type="term" value="C:nucleolus"/>
    <property type="evidence" value="ECO:0007669"/>
    <property type="project" value="UniProtKB-SubCell"/>
</dbReference>
<feature type="region of interest" description="Disordered" evidence="7">
    <location>
        <begin position="178"/>
        <end position="197"/>
    </location>
</feature>
<reference evidence="8" key="1">
    <citation type="submission" date="2018-04" db="EMBL/GenBank/DDBJ databases">
        <title>Transcriptome assembly of Sipha flava.</title>
        <authorList>
            <person name="Scully E.D."/>
            <person name="Geib S.M."/>
            <person name="Palmer N.A."/>
            <person name="Koch K."/>
            <person name="Bradshaw J."/>
            <person name="Heng-Moss T."/>
            <person name="Sarath G."/>
        </authorList>
    </citation>
    <scope>NUCLEOTIDE SEQUENCE</scope>
</reference>
<feature type="region of interest" description="Disordered" evidence="7">
    <location>
        <begin position="208"/>
        <end position="289"/>
    </location>
</feature>
<evidence type="ECO:0000256" key="1">
    <source>
        <dbReference type="ARBA" id="ARBA00003387"/>
    </source>
</evidence>
<comment type="similarity">
    <text evidence="3">Belongs to the EBP2 family.</text>
</comment>
<protein>
    <submittedName>
        <fullName evidence="10">Probable rRNA-processing protein EBP2 homolog</fullName>
    </submittedName>
    <submittedName>
        <fullName evidence="8">Putative rRNA-processing protein EBP2</fullName>
    </submittedName>
</protein>
<gene>
    <name evidence="8" type="primary">ebna1bp2_1</name>
    <name evidence="10" type="synonym">LOC112693909</name>
    <name evidence="8" type="ORF">g.57295</name>
</gene>
<dbReference type="GO" id="GO:0042273">
    <property type="term" value="P:ribosomal large subunit biogenesis"/>
    <property type="evidence" value="ECO:0007669"/>
    <property type="project" value="TreeGrafter"/>
</dbReference>
<dbReference type="Pfam" id="PF05890">
    <property type="entry name" value="Ebp2"/>
    <property type="match status" value="1"/>
</dbReference>
<dbReference type="GO" id="GO:0006364">
    <property type="term" value="P:rRNA processing"/>
    <property type="evidence" value="ECO:0007669"/>
    <property type="project" value="TreeGrafter"/>
</dbReference>
<evidence type="ECO:0000313" key="8">
    <source>
        <dbReference type="EMBL" id="MBY84445.1"/>
    </source>
</evidence>
<organism evidence="8">
    <name type="scientific">Sipha flava</name>
    <name type="common">yellow sugarcane aphid</name>
    <dbReference type="NCBI Taxonomy" id="143950"/>
    <lineage>
        <taxon>Eukaryota</taxon>
        <taxon>Metazoa</taxon>
        <taxon>Ecdysozoa</taxon>
        <taxon>Arthropoda</taxon>
        <taxon>Hexapoda</taxon>
        <taxon>Insecta</taxon>
        <taxon>Pterygota</taxon>
        <taxon>Neoptera</taxon>
        <taxon>Paraneoptera</taxon>
        <taxon>Hemiptera</taxon>
        <taxon>Sternorrhyncha</taxon>
        <taxon>Aphidomorpha</taxon>
        <taxon>Aphidoidea</taxon>
        <taxon>Aphididae</taxon>
        <taxon>Sipha</taxon>
    </lineage>
</organism>
<comment type="function">
    <text evidence="1">Required for the processing of the 27S pre-rRNA.</text>
</comment>
<reference evidence="10" key="2">
    <citation type="submission" date="2025-04" db="UniProtKB">
        <authorList>
            <consortium name="RefSeq"/>
        </authorList>
    </citation>
    <scope>IDENTIFICATION</scope>
    <source>
        <tissue evidence="10">Whole body</tissue>
    </source>
</reference>
<evidence type="ECO:0000256" key="6">
    <source>
        <dbReference type="ARBA" id="ARBA00023242"/>
    </source>
</evidence>
<keyword evidence="9" id="KW-1185">Reference proteome</keyword>
<dbReference type="PANTHER" id="PTHR13028">
    <property type="entry name" value="RRNA PROCESSING PROTEIN EBNA1-BINDING PROTEIN-RELATED"/>
    <property type="match status" value="1"/>
</dbReference>
<comment type="subcellular location">
    <subcellularLocation>
        <location evidence="2">Nucleus</location>
        <location evidence="2">Nucleolus</location>
    </subcellularLocation>
</comment>
<dbReference type="InterPro" id="IPR008610">
    <property type="entry name" value="Ebp2"/>
</dbReference>
<evidence type="ECO:0000313" key="10">
    <source>
        <dbReference type="RefSeq" id="XP_025424957.1"/>
    </source>
</evidence>
<evidence type="ECO:0000256" key="3">
    <source>
        <dbReference type="ARBA" id="ARBA00007336"/>
    </source>
</evidence>
<accession>A0A2S2R3A7</accession>
<evidence type="ECO:0000313" key="9">
    <source>
        <dbReference type="Proteomes" id="UP000694846"/>
    </source>
</evidence>
<sequence length="289" mass="33145">MPIIMSSDADSEEELLELYASGKLKPGLNIPVENDKVFINNVDGLKETLNSFQSSLPWSERLDIVAETAPMAPELSMEITEQQQFLKAGKIDEVALNDFKRETMFHRQAQSAVMRGIELLIKHNIPTHRPEDYFAEMFKSDEHMQKVRHSLLQRKTALEQTEKIRRIRQEKKLAKEKRVAAVQEKHKQKRELNENIKKFRKGLRNDLDFLETDGGKKNKKQDGGNSEKKKNLTRSQHKRKGKDAKYGFGGKKRGMKENTKESTFGGSGKASKGKNKGRIAKKKRMSAKH</sequence>
<feature type="compositionally biased region" description="Basic residues" evidence="7">
    <location>
        <begin position="271"/>
        <end position="289"/>
    </location>
</feature>
<evidence type="ECO:0000256" key="5">
    <source>
        <dbReference type="ARBA" id="ARBA00023054"/>
    </source>
</evidence>
<evidence type="ECO:0000256" key="7">
    <source>
        <dbReference type="SAM" id="MobiDB-lite"/>
    </source>
</evidence>
<evidence type="ECO:0000256" key="4">
    <source>
        <dbReference type="ARBA" id="ARBA00022517"/>
    </source>
</evidence>
<dbReference type="OrthoDB" id="443772at2759"/>
<keyword evidence="5" id="KW-0175">Coiled coil</keyword>
<dbReference type="Proteomes" id="UP000694846">
    <property type="component" value="Unplaced"/>
</dbReference>
<keyword evidence="4" id="KW-0690">Ribosome biogenesis</keyword>